<accession>A0A6A3JQ38</accession>
<feature type="region of interest" description="Disordered" evidence="1">
    <location>
        <begin position="86"/>
        <end position="125"/>
    </location>
</feature>
<feature type="region of interest" description="Disordered" evidence="1">
    <location>
        <begin position="1"/>
        <end position="23"/>
    </location>
</feature>
<reference evidence="2 3" key="1">
    <citation type="submission" date="2018-09" db="EMBL/GenBank/DDBJ databases">
        <title>Genomic investigation of the strawberry pathogen Phytophthora fragariae indicates pathogenicity is determined by transcriptional variation in three key races.</title>
        <authorList>
            <person name="Adams T.M."/>
            <person name="Armitage A.D."/>
            <person name="Sobczyk M.K."/>
            <person name="Bates H.J."/>
            <person name="Dunwell J.M."/>
            <person name="Nellist C.F."/>
            <person name="Harrison R.J."/>
        </authorList>
    </citation>
    <scope>NUCLEOTIDE SEQUENCE [LARGE SCALE GENOMIC DNA]</scope>
    <source>
        <strain evidence="2 3">SCRP249</strain>
    </source>
</reference>
<protein>
    <submittedName>
        <fullName evidence="2">Uncharacterized protein</fullName>
    </submittedName>
</protein>
<dbReference type="AlphaFoldDB" id="A0A6A3JQ38"/>
<evidence type="ECO:0000256" key="1">
    <source>
        <dbReference type="SAM" id="MobiDB-lite"/>
    </source>
</evidence>
<evidence type="ECO:0000313" key="3">
    <source>
        <dbReference type="Proteomes" id="UP000429607"/>
    </source>
</evidence>
<feature type="region of interest" description="Disordered" evidence="1">
    <location>
        <begin position="39"/>
        <end position="59"/>
    </location>
</feature>
<organism evidence="2 3">
    <name type="scientific">Phytophthora rubi</name>
    <dbReference type="NCBI Taxonomy" id="129364"/>
    <lineage>
        <taxon>Eukaryota</taxon>
        <taxon>Sar</taxon>
        <taxon>Stramenopiles</taxon>
        <taxon>Oomycota</taxon>
        <taxon>Peronosporomycetes</taxon>
        <taxon>Peronosporales</taxon>
        <taxon>Peronosporaceae</taxon>
        <taxon>Phytophthora</taxon>
    </lineage>
</organism>
<feature type="compositionally biased region" description="Basic and acidic residues" evidence="1">
    <location>
        <begin position="11"/>
        <end position="20"/>
    </location>
</feature>
<name>A0A6A3JQ38_9STRA</name>
<gene>
    <name evidence="2" type="ORF">PR001_g19636</name>
</gene>
<proteinExistence type="predicted"/>
<feature type="compositionally biased region" description="Pro residues" evidence="1">
    <location>
        <begin position="113"/>
        <end position="125"/>
    </location>
</feature>
<sequence length="408" mass="45542">MQGGSRGSSESSERLDRLEGLLEGMAKQQAQFMANQVKLQEQLQRRSEPSHMPPYENQYGASSAFTDFIKARDRRMRVDSLNASMLSVGPTAPMLPAPTRPVEQATNVQQPQQAPPQQPYVPSPSPEQFVPPTNFGIKIPKPRDLDWPGFGKFSGKEVYPGLGADFKSCRLRFLQRLAAAQQMSGGDWPEEFRILALNGKLDGTALVYFEGMAPLWTAESPTLEHVLQSLCKSAPPYLQSAMLTRLNSQRVDYLQQAPELVAFAIEFEANIFKQEIEEEVGCAEEQTSSGLDVQDMHQTLLDDEQDGGLPDDMVSVIAGEEEPTAPVLGMPEDEVKILEDPARRLKDAEVEILPEGDTDPLDKASLVKAEKPLGPSKKTRNFQEPIRQFLFWRFPVIDRLRLLDETSE</sequence>
<evidence type="ECO:0000313" key="2">
    <source>
        <dbReference type="EMBL" id="KAE8997260.1"/>
    </source>
</evidence>
<comment type="caution">
    <text evidence="2">The sequence shown here is derived from an EMBL/GenBank/DDBJ whole genome shotgun (WGS) entry which is preliminary data.</text>
</comment>
<feature type="region of interest" description="Disordered" evidence="1">
    <location>
        <begin position="355"/>
        <end position="379"/>
    </location>
</feature>
<dbReference type="EMBL" id="QXFV01001847">
    <property type="protein sequence ID" value="KAE8997260.1"/>
    <property type="molecule type" value="Genomic_DNA"/>
</dbReference>
<dbReference type="Proteomes" id="UP000429607">
    <property type="component" value="Unassembled WGS sequence"/>
</dbReference>